<name>A0A7T1NXQ0_9CAUD</name>
<accession>A0A7T1NXQ0</accession>
<gene>
    <name evidence="2" type="primary">9</name>
    <name evidence="2" type="ORF">SEA_LILBEANIE_9</name>
</gene>
<sequence length="102" mass="11292">MFSITQAQVDEAIQESGSDDDDVRASYSGRAMFGRGCLGYTGTYPTQFAFWLAVQIAKVDTGSESPDSYEIANALSEMEEPRVDSLGRGTIYYWPEITVEED</sequence>
<organism evidence="2 3">
    <name type="scientific">Gordonia phage Lilbeanie</name>
    <dbReference type="NCBI Taxonomy" id="2794947"/>
    <lineage>
        <taxon>Viruses</taxon>
        <taxon>Duplodnaviria</taxon>
        <taxon>Heunggongvirae</taxon>
        <taxon>Uroviricota</taxon>
        <taxon>Caudoviricetes</taxon>
        <taxon>Stackebrandtviridae</taxon>
        <taxon>Lilbeanievirus</taxon>
        <taxon>Lilbeanievirus lilbeanie</taxon>
    </lineage>
</organism>
<dbReference type="EMBL" id="MW314850">
    <property type="protein sequence ID" value="QPO17087.1"/>
    <property type="molecule type" value="Genomic_DNA"/>
</dbReference>
<reference evidence="2 3" key="1">
    <citation type="submission" date="2020-12" db="EMBL/GenBank/DDBJ databases">
        <authorList>
            <person name="Mahalingham V.A."/>
            <person name="Abad L.A."/>
            <person name="Dennis E.A."/>
            <person name="Alston T.C."/>
            <person name="Buckley J.R."/>
            <person name="Cao N.T."/>
            <person name="Cole K.B."/>
            <person name="Davis H.C."/>
            <person name="Fisher D.E."/>
            <person name="Jennings A.R."/>
            <person name="Litwin A.R."/>
            <person name="McCartney J.B."/>
            <person name="Mitchell K.E."/>
            <person name="Nasser J.B."/>
            <person name="Paudel P."/>
            <person name="Richoux S.A."/>
            <person name="Sisung K.L."/>
            <person name="Smith M.L."/>
            <person name="Sonnier C.R."/>
            <person name="Underwood K.G."/>
            <person name="Hunter C.W."/>
            <person name="Gottschalck B.A."/>
            <person name="Wiggina Z.F."/>
            <person name="Spears T.J."/>
            <person name="Hancock A.M."/>
            <person name="Gissendanner C.R."/>
            <person name="Findley A.M."/>
            <person name="Garlena R.A."/>
            <person name="Russell D.A."/>
            <person name="Jacobs-Sera D."/>
            <person name="Hatfull G.F."/>
        </authorList>
    </citation>
    <scope>NUCLEOTIDE SEQUENCE [LARGE SCALE GENOMIC DNA]</scope>
</reference>
<dbReference type="GeneID" id="63027121"/>
<proteinExistence type="predicted"/>
<protein>
    <submittedName>
        <fullName evidence="2">Uncharacterized protein</fullName>
    </submittedName>
</protein>
<dbReference type="KEGG" id="vg:63027121"/>
<dbReference type="Proteomes" id="UP000594820">
    <property type="component" value="Segment"/>
</dbReference>
<feature type="region of interest" description="Disordered" evidence="1">
    <location>
        <begin position="1"/>
        <end position="22"/>
    </location>
</feature>
<evidence type="ECO:0000256" key="1">
    <source>
        <dbReference type="SAM" id="MobiDB-lite"/>
    </source>
</evidence>
<evidence type="ECO:0000313" key="2">
    <source>
        <dbReference type="EMBL" id="QPO17087.1"/>
    </source>
</evidence>
<evidence type="ECO:0000313" key="3">
    <source>
        <dbReference type="Proteomes" id="UP000594820"/>
    </source>
</evidence>
<dbReference type="RefSeq" id="YP_010002570.1">
    <property type="nucleotide sequence ID" value="NC_053246.1"/>
</dbReference>
<keyword evidence="3" id="KW-1185">Reference proteome</keyword>